<proteinExistence type="predicted"/>
<gene>
    <name evidence="1" type="ORF">COM96_00400</name>
</gene>
<dbReference type="Proteomes" id="UP000220006">
    <property type="component" value="Unassembled WGS sequence"/>
</dbReference>
<protein>
    <submittedName>
        <fullName evidence="1">Uncharacterized protein</fullName>
    </submittedName>
</protein>
<dbReference type="AlphaFoldDB" id="A0A2A7I382"/>
<name>A0A2A7I382_BACCE</name>
<evidence type="ECO:0000313" key="2">
    <source>
        <dbReference type="Proteomes" id="UP000220006"/>
    </source>
</evidence>
<accession>A0A2A7I382</accession>
<dbReference type="EMBL" id="NVLK01000001">
    <property type="protein sequence ID" value="PEC23711.1"/>
    <property type="molecule type" value="Genomic_DNA"/>
</dbReference>
<reference evidence="1 2" key="1">
    <citation type="submission" date="2017-09" db="EMBL/GenBank/DDBJ databases">
        <title>Large-scale bioinformatics analysis of Bacillus genomes uncovers conserved roles of natural products in bacterial physiology.</title>
        <authorList>
            <consortium name="Agbiome Team Llc"/>
            <person name="Bleich R.M."/>
            <person name="Grubbs K.J."/>
            <person name="Santa Maria K.C."/>
            <person name="Allen S.E."/>
            <person name="Farag S."/>
            <person name="Shank E.A."/>
            <person name="Bowers A."/>
        </authorList>
    </citation>
    <scope>NUCLEOTIDE SEQUENCE [LARGE SCALE GENOMIC DNA]</scope>
    <source>
        <strain evidence="1 2">AFS096845</strain>
    </source>
</reference>
<comment type="caution">
    <text evidence="1">The sequence shown here is derived from an EMBL/GenBank/DDBJ whole genome shotgun (WGS) entry which is preliminary data.</text>
</comment>
<organism evidence="1 2">
    <name type="scientific">Bacillus cereus</name>
    <dbReference type="NCBI Taxonomy" id="1396"/>
    <lineage>
        <taxon>Bacteria</taxon>
        <taxon>Bacillati</taxon>
        <taxon>Bacillota</taxon>
        <taxon>Bacilli</taxon>
        <taxon>Bacillales</taxon>
        <taxon>Bacillaceae</taxon>
        <taxon>Bacillus</taxon>
        <taxon>Bacillus cereus group</taxon>
    </lineage>
</organism>
<sequence length="69" mass="8417">MSFFIRSFISKKLKIFIHRRTTSPYKLNTTRKIQNLKTFIGIDFVGFYNKRHYSHRFNELNPDYKSILV</sequence>
<evidence type="ECO:0000313" key="1">
    <source>
        <dbReference type="EMBL" id="PEC23711.1"/>
    </source>
</evidence>